<dbReference type="PANTHER" id="PTHR31917">
    <property type="entry name" value="AGENET DOMAIN-CONTAINING PROTEIN-RELATED"/>
    <property type="match status" value="1"/>
</dbReference>
<sequence length="733" mass="86945">MMEFRVGDEVEVVYVKKWRCYANVVSGWVPATILEVYGSVFEPRPEDEYDRILKEGQLVEIRLNNELWIPGKVWEVYYHGIVGTNNISYSVQAMNISWAGRLTTYPLSRSEVRVRREWVDGEWVDPLIKSRDSSTETAALQRLGIGAKVEIFLDFMGGWKLATIEGFQGNQIKVRNRVWSLIKGCHHKINQFYDVSLVRPQPPEINYKKITFNLHQEVEVCLSYNSNDDDFKSWYVGEVLEIYSQMLSRKIISYTISHPKVGMINASQQCVRVRREWVDDKWIQYIEQRKMEGPRLVEVEVEVYSLHRKQWIPGTISESIENQIEVNIRMRHYGEYEILLVDASKVRPRLLMEKDNNLIYKENEVVEVFSSNSYWIKEEIWEIHATRTNLFYFVKIVDNFKCVYTVSKSKVRTLCLLIGPLCFERSTNSTVVKQRKFEDAQFYVGAKVEIFNVYKDGWEPDHWSGSMMRLVRPKLQLMEEENHQIFQLHDEVEILEKILERRVWCVRRIFKVSRREDELIYFVSHPTSAYVCIKNNDEIRIHKEWRDGEWIRPLSDSSADHHQVEVYSLKTHGWSSTIILQSYKNHIEVDVLINGKKWIMHVDASRIRPPRPEMENDQKFNWGDFIEVRLGESWLKGEIWNIHSKKNNIIYIILQSSSISLMKAEMWALWNWVDGKWVLPFFGTSLQPVSNFYMLQFCLLRLYRNRVNCYADFYLPKLLLLLLLLLPKKIIVQ</sequence>
<keyword evidence="2" id="KW-1185">Reference proteome</keyword>
<dbReference type="PANTHER" id="PTHR31917:SF147">
    <property type="entry name" value="AGENET DOMAIN-CONTAINING PROTEIN"/>
    <property type="match status" value="1"/>
</dbReference>
<gene>
    <name evidence="1" type="ORF">NE237_000923</name>
</gene>
<accession>A0A9Q0KS52</accession>
<name>A0A9Q0KS52_9MAGN</name>
<comment type="caution">
    <text evidence="1">The sequence shown here is derived from an EMBL/GenBank/DDBJ whole genome shotgun (WGS) entry which is preliminary data.</text>
</comment>
<dbReference type="EMBL" id="JAMYWD010000003">
    <property type="protein sequence ID" value="KAJ4975817.1"/>
    <property type="molecule type" value="Genomic_DNA"/>
</dbReference>
<organism evidence="1 2">
    <name type="scientific">Protea cynaroides</name>
    <dbReference type="NCBI Taxonomy" id="273540"/>
    <lineage>
        <taxon>Eukaryota</taxon>
        <taxon>Viridiplantae</taxon>
        <taxon>Streptophyta</taxon>
        <taxon>Embryophyta</taxon>
        <taxon>Tracheophyta</taxon>
        <taxon>Spermatophyta</taxon>
        <taxon>Magnoliopsida</taxon>
        <taxon>Proteales</taxon>
        <taxon>Proteaceae</taxon>
        <taxon>Protea</taxon>
    </lineage>
</organism>
<dbReference type="Proteomes" id="UP001141806">
    <property type="component" value="Unassembled WGS sequence"/>
</dbReference>
<reference evidence="1" key="1">
    <citation type="journal article" date="2023" name="Plant J.">
        <title>The genome of the king protea, Protea cynaroides.</title>
        <authorList>
            <person name="Chang J."/>
            <person name="Duong T.A."/>
            <person name="Schoeman C."/>
            <person name="Ma X."/>
            <person name="Roodt D."/>
            <person name="Barker N."/>
            <person name="Li Z."/>
            <person name="Van de Peer Y."/>
            <person name="Mizrachi E."/>
        </authorList>
    </citation>
    <scope>NUCLEOTIDE SEQUENCE</scope>
    <source>
        <tissue evidence="1">Young leaves</tissue>
    </source>
</reference>
<dbReference type="AlphaFoldDB" id="A0A9Q0KS52"/>
<evidence type="ECO:0000313" key="1">
    <source>
        <dbReference type="EMBL" id="KAJ4975817.1"/>
    </source>
</evidence>
<proteinExistence type="predicted"/>
<evidence type="ECO:0000313" key="2">
    <source>
        <dbReference type="Proteomes" id="UP001141806"/>
    </source>
</evidence>
<protein>
    <submittedName>
        <fullName evidence="1">Uncharacterized protein</fullName>
    </submittedName>
</protein>